<dbReference type="PANTHER" id="PTHR33266:SF1">
    <property type="entry name" value="F-BOX DOMAIN-CONTAINING PROTEIN"/>
    <property type="match status" value="1"/>
</dbReference>
<protein>
    <submittedName>
        <fullName evidence="2">Uncharacterized protein</fullName>
    </submittedName>
</protein>
<dbReference type="Proteomes" id="UP001498398">
    <property type="component" value="Unassembled WGS sequence"/>
</dbReference>
<organism evidence="2 3">
    <name type="scientific">Marasmiellus scandens</name>
    <dbReference type="NCBI Taxonomy" id="2682957"/>
    <lineage>
        <taxon>Eukaryota</taxon>
        <taxon>Fungi</taxon>
        <taxon>Dikarya</taxon>
        <taxon>Basidiomycota</taxon>
        <taxon>Agaricomycotina</taxon>
        <taxon>Agaricomycetes</taxon>
        <taxon>Agaricomycetidae</taxon>
        <taxon>Agaricales</taxon>
        <taxon>Marasmiineae</taxon>
        <taxon>Omphalotaceae</taxon>
        <taxon>Marasmiellus</taxon>
    </lineage>
</organism>
<feature type="compositionally biased region" description="Acidic residues" evidence="1">
    <location>
        <begin position="980"/>
        <end position="989"/>
    </location>
</feature>
<feature type="region of interest" description="Disordered" evidence="1">
    <location>
        <begin position="946"/>
        <end position="1001"/>
    </location>
</feature>
<comment type="caution">
    <text evidence="2">The sequence shown here is derived from an EMBL/GenBank/DDBJ whole genome shotgun (WGS) entry which is preliminary data.</text>
</comment>
<proteinExistence type="predicted"/>
<evidence type="ECO:0000256" key="1">
    <source>
        <dbReference type="SAM" id="MobiDB-lite"/>
    </source>
</evidence>
<accession>A0ABR1JK75</accession>
<gene>
    <name evidence="2" type="ORF">VKT23_007342</name>
</gene>
<keyword evidence="3" id="KW-1185">Reference proteome</keyword>
<dbReference type="PANTHER" id="PTHR33266">
    <property type="entry name" value="CHROMOSOME 15, WHOLE GENOME SHOTGUN SEQUENCE"/>
    <property type="match status" value="1"/>
</dbReference>
<evidence type="ECO:0000313" key="2">
    <source>
        <dbReference type="EMBL" id="KAK7462757.1"/>
    </source>
</evidence>
<dbReference type="EMBL" id="JBANRG010000010">
    <property type="protein sequence ID" value="KAK7462757.1"/>
    <property type="molecule type" value="Genomic_DNA"/>
</dbReference>
<reference evidence="2 3" key="1">
    <citation type="submission" date="2024-01" db="EMBL/GenBank/DDBJ databases">
        <title>A draft genome for the cacao thread blight pathogen Marasmiellus scandens.</title>
        <authorList>
            <person name="Baruah I.K."/>
            <person name="Leung J."/>
            <person name="Bukari Y."/>
            <person name="Amoako-Attah I."/>
            <person name="Meinhardt L.W."/>
            <person name="Bailey B.A."/>
            <person name="Cohen S.P."/>
        </authorList>
    </citation>
    <scope>NUCLEOTIDE SEQUENCE [LARGE SCALE GENOMIC DNA]</scope>
    <source>
        <strain evidence="2 3">GH-19</strain>
    </source>
</reference>
<name>A0ABR1JK75_9AGAR</name>
<evidence type="ECO:0000313" key="3">
    <source>
        <dbReference type="Proteomes" id="UP001498398"/>
    </source>
</evidence>
<sequence>MSSPGLPLYDLSYLVEQFEENRTDWRSLVQYDQGLRNIIRNSNIARIQAHAVKKTMPPFASRFQDAHGSQQVRDLFRALFEASGCPFMAEDLSQNKFKKFTSHLMASRDDFDFDNVDVPDGLILAISVAFTKIEIPDPGKMLDNVLEGELVTDFRDGFSKGDISHAAKTLFETLGYQIKETSPDEDERILRNMEILSNSMAAPFQGKSALALFNYIQKCQDEFTARQPHSKLYYAKFISVCNSSGTGKTKTILQLRNLGVCVAYINLRPVTDTDNFPPRDNAIALLFESAVRTCTEPESFEKCAIMIFRALFQNLRSEFERFTQTQLSAREVVHAWNDLYAELNTDDSSRSSFFSNVSKQYYQLCKEVDKEVTLEDLRKLLEKDHSTLLALPCFKNSRQFLVVALDEVQGLTVPNAKYLPSHILGQVIKLFSSPDVRSLSIWVIFTSTNSRIAYFAAPAYMHSSQRVVVHGEQLFPPFNLLQLDIFARRMEELDLFNVGSYNDVIQSGRPLWESVRNLCENSDKMSTFAAAKLVGLGEKENAHLLVALSQRFSLHVVMGSRDAVTLLEDSIASHMRYVLHTHDDRSWQFTCYPSEPVLSNAAADILYGKKGALSAAITALATKIGDRVIDAGEYGELISRLLVLISRDVTTIRAYDMAPVRTLHNPHPEKLRFEKFPLRENKDYFDYLRPVAVLDVLDTLFGPDWTRDKKNNDQREEIKPDFANAFISASHWISMTNKVGSRPAHMDAVKCLSTLYKTGVALQCVHGQDLIDKVIPIMFLNDVKNCCVGWSAIYIQDKNRQTENANALHNIDLSNSTINLATNMPYIAICFDFGVPAPKTTTSTRPTRTSPRTSARTERNNNWIRIHATGLDSEVFPVLKARPDFATSLIQLRDIDRHNKEADNDIEQYILTTARFATSGFHFLRGPDIPFEGQDDAVPNVEMAEEPAPLTETSGPSVHGGRKRKRVSSTISDIDHGLEPEDVAMEDSNEVSGSYSHLHKS</sequence>